<geneLocation type="plasmid" evidence="2">
    <name>pEubeli2</name>
</geneLocation>
<evidence type="ECO:0000313" key="1">
    <source>
        <dbReference type="EMBL" id="ACR73167.1"/>
    </source>
</evidence>
<dbReference type="KEGG" id="eel:EUBELI_20020"/>
<dbReference type="AlphaFoldDB" id="C4Z789"/>
<keyword evidence="1" id="KW-0614">Plasmid</keyword>
<dbReference type="EMBL" id="CP001106">
    <property type="protein sequence ID" value="ACR73167.1"/>
    <property type="molecule type" value="Genomic_DNA"/>
</dbReference>
<dbReference type="RefSeq" id="WP_012740301.1">
    <property type="nucleotide sequence ID" value="NC_012780.1"/>
</dbReference>
<sequence>MEKAAELGCGALCFEGNIDFYGKSGFRQASEYGIRYHGLPGGEDASFFLCKELVPCYLDEITGEYATPEGYLVDEQDAEEFDKQTSAKVSCLCVII</sequence>
<dbReference type="HOGENOM" id="CLU_164571_0_0_9"/>
<evidence type="ECO:0000313" key="2">
    <source>
        <dbReference type="Proteomes" id="UP000001476"/>
    </source>
</evidence>
<proteinExistence type="predicted"/>
<name>C4Z789_LACE2</name>
<keyword evidence="2" id="KW-1185">Reference proteome</keyword>
<dbReference type="GeneID" id="41356803"/>
<dbReference type="Gene3D" id="3.40.630.30">
    <property type="match status" value="1"/>
</dbReference>
<accession>C4Z789</accession>
<dbReference type="Proteomes" id="UP000001476">
    <property type="component" value="Plasmid pEubeli2"/>
</dbReference>
<protein>
    <submittedName>
        <fullName evidence="1">Uncharacterized protein</fullName>
    </submittedName>
</protein>
<organism evidence="1 2">
    <name type="scientific">Lachnospira eligens (strain ATCC 27750 / DSM 3376 / VPI C15-48 / C15-B4)</name>
    <name type="common">Eubacterium eligens</name>
    <dbReference type="NCBI Taxonomy" id="515620"/>
    <lineage>
        <taxon>Bacteria</taxon>
        <taxon>Bacillati</taxon>
        <taxon>Bacillota</taxon>
        <taxon>Clostridia</taxon>
        <taxon>Lachnospirales</taxon>
        <taxon>Lachnospiraceae</taxon>
        <taxon>Lachnospira</taxon>
    </lineage>
</organism>
<dbReference type="eggNOG" id="COG3153">
    <property type="taxonomic scope" value="Bacteria"/>
</dbReference>
<gene>
    <name evidence="1" type="ordered locus">EUBELI_20020</name>
</gene>
<reference evidence="1 2" key="1">
    <citation type="journal article" date="2009" name="Proc. Natl. Acad. Sci. U.S.A.">
        <title>Characterizing a model human gut microbiota composed of members of its two dominant bacterial phyla.</title>
        <authorList>
            <person name="Mahowald M.A."/>
            <person name="Rey F.E."/>
            <person name="Seedorf H."/>
            <person name="Turnbaugh P.J."/>
            <person name="Fulton R.S."/>
            <person name="Wollam A."/>
            <person name="Shah N."/>
            <person name="Wang C."/>
            <person name="Magrini V."/>
            <person name="Wilson R.K."/>
            <person name="Cantarel B.L."/>
            <person name="Coutinho P.M."/>
            <person name="Henrissat B."/>
            <person name="Crock L.W."/>
            <person name="Russell A."/>
            <person name="Verberkmoes N.C."/>
            <person name="Hettich R.L."/>
            <person name="Gordon J.I."/>
        </authorList>
    </citation>
    <scope>NUCLEOTIDE SEQUENCE [LARGE SCALE GENOMIC DNA]</scope>
    <source>
        <strain evidence="2">ATCC 27750 / DSM 3376 / VPI C15-48 / C15-B4</strain>
        <plasmid evidence="1">unnamed</plasmid>
    </source>
</reference>